<dbReference type="RefSeq" id="WP_368009682.1">
    <property type="nucleotide sequence ID" value="NZ_JAMXFF010000084.1"/>
</dbReference>
<keyword evidence="1" id="KW-0175">Coiled coil</keyword>
<keyword evidence="3" id="KW-1185">Reference proteome</keyword>
<evidence type="ECO:0000313" key="2">
    <source>
        <dbReference type="EMBL" id="MCT7970260.1"/>
    </source>
</evidence>
<gene>
    <name evidence="2" type="ORF">NG799_28490</name>
</gene>
<feature type="coiled-coil region" evidence="1">
    <location>
        <begin position="10"/>
        <end position="37"/>
    </location>
</feature>
<sequence length="195" mass="21001">MNSYPTPTENNDAQTQIQQAQNQLQQAQRITQDALNAIQRASAGASVRLQGAPDAMKSGAGTAIDTIGNAVGNTLKHSNPKHPWRSLAYWSMGIGLFVIVSSLFSACQGAISGVASNEPLPYNAPAAARTGNATMRGIKLVTNMGTPLLEESDRTYRTQLVRQQGGPVPRNGPIPVDRSRIMNVRTNVEQYQQSR</sequence>
<comment type="caution">
    <text evidence="2">The sequence shown here is derived from an EMBL/GenBank/DDBJ whole genome shotgun (WGS) entry which is preliminary data.</text>
</comment>
<dbReference type="Proteomes" id="UP001525890">
    <property type="component" value="Unassembled WGS sequence"/>
</dbReference>
<evidence type="ECO:0000313" key="3">
    <source>
        <dbReference type="Proteomes" id="UP001525890"/>
    </source>
</evidence>
<evidence type="ECO:0000256" key="1">
    <source>
        <dbReference type="SAM" id="Coils"/>
    </source>
</evidence>
<proteinExistence type="predicted"/>
<protein>
    <submittedName>
        <fullName evidence="2">Uncharacterized protein</fullName>
    </submittedName>
</protein>
<name>A0ABT2N246_9CYAN</name>
<reference evidence="2 3" key="1">
    <citation type="journal article" date="2022" name="Front. Microbiol.">
        <title>High genomic differentiation and limited gene flow indicate recent cryptic speciation within the genus Laspinema (cyanobacteria).</title>
        <authorList>
            <person name="Stanojkovic A."/>
            <person name="Skoupy S."/>
            <person name="Skaloud P."/>
            <person name="Dvorak P."/>
        </authorList>
    </citation>
    <scope>NUCLEOTIDE SEQUENCE [LARGE SCALE GENOMIC DNA]</scope>
    <source>
        <strain evidence="2 3">D2a</strain>
    </source>
</reference>
<dbReference type="EMBL" id="JAMXFF010000084">
    <property type="protein sequence ID" value="MCT7970260.1"/>
    <property type="molecule type" value="Genomic_DNA"/>
</dbReference>
<accession>A0ABT2N246</accession>
<organism evidence="2 3">
    <name type="scientific">Laspinema palackyanum D2a</name>
    <dbReference type="NCBI Taxonomy" id="2953684"/>
    <lineage>
        <taxon>Bacteria</taxon>
        <taxon>Bacillati</taxon>
        <taxon>Cyanobacteriota</taxon>
        <taxon>Cyanophyceae</taxon>
        <taxon>Oscillatoriophycideae</taxon>
        <taxon>Oscillatoriales</taxon>
        <taxon>Laspinemataceae</taxon>
        <taxon>Laspinema</taxon>
        <taxon>Laspinema palackyanum</taxon>
    </lineage>
</organism>